<feature type="region of interest" description="Disordered" evidence="1">
    <location>
        <begin position="298"/>
        <end position="329"/>
    </location>
</feature>
<organism evidence="2 3">
    <name type="scientific">Pichia inconspicua</name>
    <dbReference type="NCBI Taxonomy" id="52247"/>
    <lineage>
        <taxon>Eukaryota</taxon>
        <taxon>Fungi</taxon>
        <taxon>Dikarya</taxon>
        <taxon>Ascomycota</taxon>
        <taxon>Saccharomycotina</taxon>
        <taxon>Pichiomycetes</taxon>
        <taxon>Pichiales</taxon>
        <taxon>Pichiaceae</taxon>
        <taxon>Pichia</taxon>
    </lineage>
</organism>
<protein>
    <recommendedName>
        <fullName evidence="4">Rab-GAP TBC domain-containing protein</fullName>
    </recommendedName>
</protein>
<keyword evidence="3" id="KW-1185">Reference proteome</keyword>
<dbReference type="InterPro" id="IPR035969">
    <property type="entry name" value="Rab-GAP_TBC_sf"/>
</dbReference>
<dbReference type="Proteomes" id="UP000307173">
    <property type="component" value="Unassembled WGS sequence"/>
</dbReference>
<comment type="caution">
    <text evidence="2">The sequence shown here is derived from an EMBL/GenBank/DDBJ whole genome shotgun (WGS) entry which is preliminary data.</text>
</comment>
<name>A0A4T0WW80_9ASCO</name>
<dbReference type="AlphaFoldDB" id="A0A4T0WW80"/>
<dbReference type="OrthoDB" id="27140at2759"/>
<dbReference type="STRING" id="52247.A0A4T0WW80"/>
<dbReference type="EMBL" id="SELW01000653">
    <property type="protein sequence ID" value="TID15441.1"/>
    <property type="molecule type" value="Genomic_DNA"/>
</dbReference>
<sequence>MTFNLEATLNHENTPPLTQGSGSTFKCIDNLSTDSSLANSTVSSKYQGRRYTGKLSISDIPELVELCSQFLKSQNVTGLAMLARQAGLPPHLRCKIWPILLRTHPFVQSPYIEIDLDEDNEDEVNYNIPVKDIKFDLRKYLRSSEKYIPKVLTSELKELFEIQNKIFDTIEYAIIKFLKKWNKIIHYNSSLAWIALGLAEWVPALPNSNYVLCGRDDIAKNGTKLRDINDSSFERLSKNISSNKSSCSEYSSDTSLSTTDNISLSSISTRTSDISTEGRQMTFSEMYERLVLVILHSPEQPENEEDERNLEGDNNNGHSEGENENGDDDLTNFKQYSVLAKKGGLIKDRISFFLFCLRKLMPELYNYLGEEDCLNGDWILWWLKYCGSKVWSRYDRGRTWDLVLGYRTKCEKEDVNLKELENLSIEQKNLLGQDIFWNPLDNINEVNEQNSVEDNVVDTIIEDEEIGIEIERDFKHDRSMSVLTLKNKQNEQTPILSSVELSNELIDLNLNNEIDIPFSMIHPHVEIIFIGLAFLKSKEFTIMELDHAEIKTLFSKLSSLKTDFGEMNSFVGTRDENDNFKSLENNHNENLIDNKRKSNRDIENIVIEAGELWRKFLYINMIEE</sequence>
<gene>
    <name evidence="2" type="ORF">CANINC_004407</name>
</gene>
<feature type="region of interest" description="Disordered" evidence="1">
    <location>
        <begin position="1"/>
        <end position="20"/>
    </location>
</feature>
<accession>A0A4T0WW80</accession>
<evidence type="ECO:0000313" key="3">
    <source>
        <dbReference type="Proteomes" id="UP000307173"/>
    </source>
</evidence>
<dbReference type="SUPFAM" id="SSF47923">
    <property type="entry name" value="Ypt/Rab-GAP domain of gyp1p"/>
    <property type="match status" value="1"/>
</dbReference>
<evidence type="ECO:0000313" key="2">
    <source>
        <dbReference type="EMBL" id="TID15441.1"/>
    </source>
</evidence>
<evidence type="ECO:0000256" key="1">
    <source>
        <dbReference type="SAM" id="MobiDB-lite"/>
    </source>
</evidence>
<evidence type="ECO:0008006" key="4">
    <source>
        <dbReference type="Google" id="ProtNLM"/>
    </source>
</evidence>
<proteinExistence type="predicted"/>
<reference evidence="2 3" key="1">
    <citation type="journal article" date="2019" name="Front. Genet.">
        <title>Whole-Genome Sequencing of the Opportunistic Yeast Pathogen Candida inconspicua Uncovers Its Hybrid Origin.</title>
        <authorList>
            <person name="Mixao V."/>
            <person name="Hansen A.P."/>
            <person name="Saus E."/>
            <person name="Boekhout T."/>
            <person name="Lass-Florl C."/>
            <person name="Gabaldon T."/>
        </authorList>
    </citation>
    <scope>NUCLEOTIDE SEQUENCE [LARGE SCALE GENOMIC DNA]</scope>
    <source>
        <strain evidence="2 3">CBS 180</strain>
    </source>
</reference>